<evidence type="ECO:0008006" key="4">
    <source>
        <dbReference type="Google" id="ProtNLM"/>
    </source>
</evidence>
<accession>A0A8J5II39</accession>
<organism evidence="2 3">
    <name type="scientific">Phytophthora aleatoria</name>
    <dbReference type="NCBI Taxonomy" id="2496075"/>
    <lineage>
        <taxon>Eukaryota</taxon>
        <taxon>Sar</taxon>
        <taxon>Stramenopiles</taxon>
        <taxon>Oomycota</taxon>
        <taxon>Peronosporomycetes</taxon>
        <taxon>Peronosporales</taxon>
        <taxon>Peronosporaceae</taxon>
        <taxon>Phytophthora</taxon>
    </lineage>
</organism>
<name>A0A8J5II39_9STRA</name>
<gene>
    <name evidence="2" type="ORF">JG688_00013936</name>
</gene>
<sequence length="175" mass="19635">MLRMFLGLAAMLMAGAVPTNLAEQVPAFEVPNFDYHTLSTGHTPNDVLNALKKDGIISFNDVPSYAQVHRSYLDSAAACAMFAQERAHGGEATLETVWLDRVMIFSIGRQMIPTQYGKYVWPLTRNTVLHAANNYFYNNSDHNFDLIDDFYTVVEGNYYMDTCNRATCTDVLAES</sequence>
<dbReference type="PANTHER" id="PTHR40855:SF1">
    <property type="entry name" value="CLAVAMINATE SYNTHASE-LIKE PROTEIN"/>
    <property type="match status" value="1"/>
</dbReference>
<keyword evidence="3" id="KW-1185">Reference proteome</keyword>
<evidence type="ECO:0000313" key="3">
    <source>
        <dbReference type="Proteomes" id="UP000709295"/>
    </source>
</evidence>
<feature type="signal peptide" evidence="1">
    <location>
        <begin position="1"/>
        <end position="22"/>
    </location>
</feature>
<keyword evidence="1" id="KW-0732">Signal</keyword>
<proteinExistence type="predicted"/>
<dbReference type="PANTHER" id="PTHR40855">
    <property type="entry name" value="DIOX_N DOMAIN-CONTAINING PROTEIN"/>
    <property type="match status" value="1"/>
</dbReference>
<comment type="caution">
    <text evidence="2">The sequence shown here is derived from an EMBL/GenBank/DDBJ whole genome shotgun (WGS) entry which is preliminary data.</text>
</comment>
<reference evidence="2" key="1">
    <citation type="submission" date="2021-01" db="EMBL/GenBank/DDBJ databases">
        <title>Phytophthora aleatoria, a newly-described species from Pinus radiata is distinct from Phytophthora cactorum isolates based on comparative genomics.</title>
        <authorList>
            <person name="Mcdougal R."/>
            <person name="Panda P."/>
            <person name="Williams N."/>
            <person name="Studholme D.J."/>
        </authorList>
    </citation>
    <scope>NUCLEOTIDE SEQUENCE</scope>
    <source>
        <strain evidence="2">NZFS 4037</strain>
    </source>
</reference>
<protein>
    <recommendedName>
        <fullName evidence="4">SCP domain-containing protein</fullName>
    </recommendedName>
</protein>
<feature type="chain" id="PRO_5035314959" description="SCP domain-containing protein" evidence="1">
    <location>
        <begin position="23"/>
        <end position="175"/>
    </location>
</feature>
<evidence type="ECO:0000313" key="2">
    <source>
        <dbReference type="EMBL" id="KAG6950965.1"/>
    </source>
</evidence>
<evidence type="ECO:0000256" key="1">
    <source>
        <dbReference type="SAM" id="SignalP"/>
    </source>
</evidence>
<dbReference type="EMBL" id="JAENGY010001248">
    <property type="protein sequence ID" value="KAG6950965.1"/>
    <property type="molecule type" value="Genomic_DNA"/>
</dbReference>
<dbReference type="Proteomes" id="UP000709295">
    <property type="component" value="Unassembled WGS sequence"/>
</dbReference>
<dbReference type="AlphaFoldDB" id="A0A8J5II39"/>